<evidence type="ECO:0000313" key="4">
    <source>
        <dbReference type="Proteomes" id="UP000266841"/>
    </source>
</evidence>
<evidence type="ECO:0000256" key="2">
    <source>
        <dbReference type="SAM" id="MobiDB-lite"/>
    </source>
</evidence>
<feature type="compositionally biased region" description="Basic and acidic residues" evidence="2">
    <location>
        <begin position="234"/>
        <end position="250"/>
    </location>
</feature>
<feature type="compositionally biased region" description="Acidic residues" evidence="2">
    <location>
        <begin position="269"/>
        <end position="280"/>
    </location>
</feature>
<organism evidence="3 4">
    <name type="scientific">Thalassiosira oceanica</name>
    <name type="common">Marine diatom</name>
    <dbReference type="NCBI Taxonomy" id="159749"/>
    <lineage>
        <taxon>Eukaryota</taxon>
        <taxon>Sar</taxon>
        <taxon>Stramenopiles</taxon>
        <taxon>Ochrophyta</taxon>
        <taxon>Bacillariophyta</taxon>
        <taxon>Coscinodiscophyceae</taxon>
        <taxon>Thalassiosirophycidae</taxon>
        <taxon>Thalassiosirales</taxon>
        <taxon>Thalassiosiraceae</taxon>
        <taxon>Thalassiosira</taxon>
    </lineage>
</organism>
<dbReference type="EMBL" id="AGNL01001441">
    <property type="protein sequence ID" value="EJK76995.1"/>
    <property type="molecule type" value="Genomic_DNA"/>
</dbReference>
<keyword evidence="4" id="KW-1185">Reference proteome</keyword>
<accession>K0THP1</accession>
<dbReference type="OrthoDB" id="49561at2759"/>
<feature type="compositionally biased region" description="Basic and acidic residues" evidence="2">
    <location>
        <begin position="983"/>
        <end position="996"/>
    </location>
</feature>
<name>K0THP1_THAOC</name>
<sequence>MSNGNVASGDNTVQQASVTVKQKRWVCDVCKVKWFLDYADACAHEKKCTGPPPPQKCKLAPDANLPGGTEDARDRKVGPESEISTNSIGMEERSGWQHQQAGNTSTHRGEGEGSSDNADEEESNRAGSESSGNASKRKSKRLRDVSKLRQQQMQAREQPEKKTKKTKKAGKSGKSTSKEKSKGKAGGGQIASIFMPQRKPISTTASSAGTESKDRTGTVKQEIPAGVTEEEYEEHVAAEKVAARKGRTEDPPIDQRVSQRRNRRKIVESDSEGDFLSESDVEEVKIIEPKSKRRRCKTANKNDCFLSTKAKAEHQAADFFAKRRALQAEERERQKKRDEIKLARLGTSSSKATDGARPSPTKRAPAPVRENSLEAIRFPCPSHIVPGKDAQDLKSSESSSAHRLAPKYQHAKPDLSTPGVDDSDDRLGFYTAADQIEDKGDNFAFDLLSSLFNASTNKADPKDAGQIWPNKYAASSIPDDILGEKNKVKAQKLLDFIEEWKVKRHQSMESLGQLKRKKKRRKKKKSGYDTDDSFLDDDRLESIMIITGQSATGKTALVHSAAEQADCAVIEINSSDLRSGQALRKAIQETTQSHSNLAMAKKKGGGNGANLGKIDEEGSGVDSDDDGFEYEDDSVAESHPLAVILLDEGEPNIVLVCELLDLKLPACASPLAPVDLLFEEDTAFWLALGQVRKKAKCPIILTATSFPDELANIRHRYVNLERPSAHECAIKMAEVFRAEGMQLPDDASLGHKLTRLSAFAEFFHCDLRKIFNEMQLFCSCAGWLDPRGDSLVELPKFDPLTSLNEARTQFEDLPIIRSITPRIVSRENHTLVTIQGEHFLPLDLPKERTELFIGGKKCSHFKVICAEKIVAVCPPCELPEGVSNDAIYEDALGVDCLSAKYARVLVRRRSSNGLVLASSSVFDLGQQTDLSLPRSTQWNIEYDIPLRDERFEERTLKNDLKRRAEAQKVRDDLADFDEDSDDASDKPAPKPRREILEENNGDGIIAKCPTSSQVDNPAPAPATDPGQLLDDALAELNGPETAPKQEGRRKPFPDNSFSLQDCNKFAHELGSLSDVAYLEGSMLAGGVPYLSGSVEGFGSNMFDVAPLDSMVEKLTKDDKRKPPSFEAIYSAGLNESEFFFGNSDCYFTTPQRPRERNLLSRANLFSRGLGHIDCASVVEDEEDPVGISDENSNSMFSFVGETNNGRSSCPSEDDLYLSFQPKTTMEHLPSLLAKNLLLAKNHGFSRVLSPAPALRREQSLIKTYDSILSVIGQSSDCYFGLRHCVASELPHTDPILDEALSLDYAPYLRGIAFNEIIAREKVKQLLSEGNGGASKARRTRREALRARRSYIEEYLVDERESLLKEDWESIARGTHDLARSLL</sequence>
<feature type="region of interest" description="Disordered" evidence="2">
    <location>
        <begin position="971"/>
        <end position="1027"/>
    </location>
</feature>
<dbReference type="Gene3D" id="3.40.50.300">
    <property type="entry name" value="P-loop containing nucleotide triphosphate hydrolases"/>
    <property type="match status" value="1"/>
</dbReference>
<protein>
    <recommendedName>
        <fullName evidence="5">ATPase AAA-type core domain-containing protein</fullName>
    </recommendedName>
</protein>
<dbReference type="Proteomes" id="UP000266841">
    <property type="component" value="Unassembled WGS sequence"/>
</dbReference>
<dbReference type="GO" id="GO:0005634">
    <property type="term" value="C:nucleus"/>
    <property type="evidence" value="ECO:0007669"/>
    <property type="project" value="TreeGrafter"/>
</dbReference>
<dbReference type="SUPFAM" id="SSF52540">
    <property type="entry name" value="P-loop containing nucleoside triphosphate hydrolases"/>
    <property type="match status" value="1"/>
</dbReference>
<dbReference type="GO" id="GO:0003677">
    <property type="term" value="F:DNA binding"/>
    <property type="evidence" value="ECO:0007669"/>
    <property type="project" value="TreeGrafter"/>
</dbReference>
<feature type="region of interest" description="Disordered" evidence="2">
    <location>
        <begin position="511"/>
        <end position="531"/>
    </location>
</feature>
<feature type="compositionally biased region" description="Basic and acidic residues" evidence="2">
    <location>
        <begin position="327"/>
        <end position="342"/>
    </location>
</feature>
<feature type="compositionally biased region" description="Polar residues" evidence="2">
    <location>
        <begin position="125"/>
        <end position="134"/>
    </location>
</feature>
<dbReference type="PANTHER" id="PTHR23389:SF6">
    <property type="entry name" value="REPLICATION FACTOR C SUBUNIT 1"/>
    <property type="match status" value="1"/>
</dbReference>
<evidence type="ECO:0000256" key="1">
    <source>
        <dbReference type="ARBA" id="ARBA00022705"/>
    </source>
</evidence>
<dbReference type="OMA" id="KIVAVCP"/>
<gene>
    <name evidence="3" type="ORF">THAOC_01202</name>
</gene>
<dbReference type="eggNOG" id="KOG1968">
    <property type="taxonomic scope" value="Eukaryota"/>
</dbReference>
<feature type="compositionally biased region" description="Polar residues" evidence="2">
    <location>
        <begin position="96"/>
        <end position="106"/>
    </location>
</feature>
<evidence type="ECO:0000313" key="3">
    <source>
        <dbReference type="EMBL" id="EJK76995.1"/>
    </source>
</evidence>
<proteinExistence type="predicted"/>
<feature type="compositionally biased region" description="Polar residues" evidence="2">
    <location>
        <begin position="200"/>
        <end position="210"/>
    </location>
</feature>
<feature type="compositionally biased region" description="Basic and acidic residues" evidence="2">
    <location>
        <begin position="70"/>
        <end position="79"/>
    </location>
</feature>
<evidence type="ECO:0008006" key="5">
    <source>
        <dbReference type="Google" id="ProtNLM"/>
    </source>
</evidence>
<comment type="caution">
    <text evidence="3">The sequence shown here is derived from an EMBL/GenBank/DDBJ whole genome shotgun (WGS) entry which is preliminary data.</text>
</comment>
<dbReference type="InterPro" id="IPR027417">
    <property type="entry name" value="P-loop_NTPase"/>
</dbReference>
<feature type="region of interest" description="Disordered" evidence="2">
    <location>
        <begin position="327"/>
        <end position="368"/>
    </location>
</feature>
<reference evidence="3 4" key="1">
    <citation type="journal article" date="2012" name="Genome Biol.">
        <title>Genome and low-iron response of an oceanic diatom adapted to chronic iron limitation.</title>
        <authorList>
            <person name="Lommer M."/>
            <person name="Specht M."/>
            <person name="Roy A.S."/>
            <person name="Kraemer L."/>
            <person name="Andreson R."/>
            <person name="Gutowska M.A."/>
            <person name="Wolf J."/>
            <person name="Bergner S.V."/>
            <person name="Schilhabel M.B."/>
            <person name="Klostermeier U.C."/>
            <person name="Beiko R.G."/>
            <person name="Rosenstiel P."/>
            <person name="Hippler M."/>
            <person name="Laroche J."/>
        </authorList>
    </citation>
    <scope>NUCLEOTIDE SEQUENCE [LARGE SCALE GENOMIC DNA]</scope>
    <source>
        <strain evidence="3 4">CCMP1005</strain>
    </source>
</reference>
<feature type="region of interest" description="Disordered" evidence="2">
    <location>
        <begin position="380"/>
        <end position="423"/>
    </location>
</feature>
<dbReference type="PANTHER" id="PTHR23389">
    <property type="entry name" value="CHROMOSOME TRANSMISSION FIDELITY FACTOR 18"/>
    <property type="match status" value="1"/>
</dbReference>
<keyword evidence="1" id="KW-0235">DNA replication</keyword>
<feature type="compositionally biased region" description="Basic residues" evidence="2">
    <location>
        <begin position="162"/>
        <end position="171"/>
    </location>
</feature>
<dbReference type="GO" id="GO:0006260">
    <property type="term" value="P:DNA replication"/>
    <property type="evidence" value="ECO:0007669"/>
    <property type="project" value="UniProtKB-KW"/>
</dbReference>
<dbReference type="CDD" id="cd00603">
    <property type="entry name" value="IPT_PCSR"/>
    <property type="match status" value="1"/>
</dbReference>
<feature type="compositionally biased region" description="Basic residues" evidence="2">
    <location>
        <begin position="514"/>
        <end position="525"/>
    </location>
</feature>
<feature type="region of interest" description="Disordered" evidence="2">
    <location>
        <begin position="47"/>
        <end position="280"/>
    </location>
</feature>